<sequence length="104" mass="10565">MTEYCWPTTAATSSGAVAEPAAADTRSMAAAAAVADDVVVDVEQTLADLSSVAAAAAVARTPESCEFAAAVVVAVDEQPAAVDQHHLASPSRRTRKWLSLPALG</sequence>
<dbReference type="AlphaFoldDB" id="A0A8D8G9Y7"/>
<organism evidence="1">
    <name type="scientific">Culex pipiens</name>
    <name type="common">House mosquito</name>
    <dbReference type="NCBI Taxonomy" id="7175"/>
    <lineage>
        <taxon>Eukaryota</taxon>
        <taxon>Metazoa</taxon>
        <taxon>Ecdysozoa</taxon>
        <taxon>Arthropoda</taxon>
        <taxon>Hexapoda</taxon>
        <taxon>Insecta</taxon>
        <taxon>Pterygota</taxon>
        <taxon>Neoptera</taxon>
        <taxon>Endopterygota</taxon>
        <taxon>Diptera</taxon>
        <taxon>Nematocera</taxon>
        <taxon>Culicoidea</taxon>
        <taxon>Culicidae</taxon>
        <taxon>Culicinae</taxon>
        <taxon>Culicini</taxon>
        <taxon>Culex</taxon>
        <taxon>Culex</taxon>
    </lineage>
</organism>
<proteinExistence type="predicted"/>
<name>A0A8D8G9Y7_CULPI</name>
<reference evidence="1" key="1">
    <citation type="submission" date="2021-05" db="EMBL/GenBank/DDBJ databases">
        <authorList>
            <person name="Alioto T."/>
            <person name="Alioto T."/>
            <person name="Gomez Garrido J."/>
        </authorList>
    </citation>
    <scope>NUCLEOTIDE SEQUENCE</scope>
</reference>
<dbReference type="EMBL" id="HBUE01137874">
    <property type="protein sequence ID" value="CAG6499423.1"/>
    <property type="molecule type" value="Transcribed_RNA"/>
</dbReference>
<accession>A0A8D8G9Y7</accession>
<evidence type="ECO:0000313" key="1">
    <source>
        <dbReference type="EMBL" id="CAG6499423.1"/>
    </source>
</evidence>
<protein>
    <submittedName>
        <fullName evidence="1">(northern house mosquito) hypothetical protein</fullName>
    </submittedName>
</protein>